<dbReference type="EMBL" id="CACVKT020001344">
    <property type="protein sequence ID" value="CAC5366782.1"/>
    <property type="molecule type" value="Genomic_DNA"/>
</dbReference>
<keyword evidence="2" id="KW-0081">Bacteriolytic enzyme</keyword>
<feature type="chain" id="PRO_5026969038" evidence="4">
    <location>
        <begin position="22"/>
        <end position="451"/>
    </location>
</feature>
<name>A0A6J8AEE3_MYTCO</name>
<feature type="region of interest" description="Disordered" evidence="3">
    <location>
        <begin position="24"/>
        <end position="118"/>
    </location>
</feature>
<dbReference type="GO" id="GO:0042742">
    <property type="term" value="P:defense response to bacterium"/>
    <property type="evidence" value="ECO:0007669"/>
    <property type="project" value="UniProtKB-KW"/>
</dbReference>
<feature type="compositionally biased region" description="Pro residues" evidence="3">
    <location>
        <begin position="62"/>
        <end position="75"/>
    </location>
</feature>
<feature type="compositionally biased region" description="Low complexity" evidence="3">
    <location>
        <begin position="24"/>
        <end position="45"/>
    </location>
</feature>
<proteinExistence type="predicted"/>
<sequence>MKISVILTAAILVCVASQVSAWFGGSSSRGSSSRTSNGRGTNRSGWGWGRDSNRRGSISRPAPRPKPAPKPAPKPKPSRGWWRSRTPAVSRIPVPKPKPKPKPKILSKPKPSGWLWSRKPVSRIPVPKPKPKPPVVSSVKNPNYIPYKEKTFKHPEDTKGVIKAFETHGGEPNLKMYNAKTEKMKKDPTIGYGFSLNRPDARKTFKTVLPGANFDSVKAGTESITKEDAKKLFNHDVDKIYQPKARNRLGANVFDKLPSNVKTAVVNAQYRGDLGPKTVGYMQKGEWNKVSTEYLDHKGYKNASKNNMNGIVQRMNWNAKQFDSMTKNESSTTASIIKHRLVVSNIESSTTASIIKHRLVVSNIESSTTASIIKHRLVVSNIESSTTASIIKHRLVVSNIESSTTASVIKHRLVVSNIESSTTASIIKHRLVVSNIESSTTASIIKHRLVV</sequence>
<reference evidence="5 6" key="1">
    <citation type="submission" date="2020-06" db="EMBL/GenBank/DDBJ databases">
        <authorList>
            <person name="Li R."/>
            <person name="Bekaert M."/>
        </authorList>
    </citation>
    <scope>NUCLEOTIDE SEQUENCE [LARGE SCALE GENOMIC DNA]</scope>
    <source>
        <strain evidence="6">wild</strain>
    </source>
</reference>
<dbReference type="GO" id="GO:0003796">
    <property type="term" value="F:lysozyme activity"/>
    <property type="evidence" value="ECO:0007669"/>
    <property type="project" value="InterPro"/>
</dbReference>
<dbReference type="Gene3D" id="1.10.530.40">
    <property type="match status" value="1"/>
</dbReference>
<keyword evidence="1" id="KW-0929">Antimicrobial</keyword>
<dbReference type="SUPFAM" id="SSF53955">
    <property type="entry name" value="Lysozyme-like"/>
    <property type="match status" value="1"/>
</dbReference>
<protein>
    <submittedName>
        <fullName evidence="5">Uncharacterized protein</fullName>
    </submittedName>
</protein>
<evidence type="ECO:0000256" key="1">
    <source>
        <dbReference type="ARBA" id="ARBA00022529"/>
    </source>
</evidence>
<feature type="signal peptide" evidence="4">
    <location>
        <begin position="1"/>
        <end position="21"/>
    </location>
</feature>
<dbReference type="InterPro" id="IPR023347">
    <property type="entry name" value="Lysozyme_dom_sf"/>
</dbReference>
<evidence type="ECO:0000256" key="4">
    <source>
        <dbReference type="SAM" id="SignalP"/>
    </source>
</evidence>
<dbReference type="InterPro" id="IPR023346">
    <property type="entry name" value="Lysozyme-like_dom_sf"/>
</dbReference>
<evidence type="ECO:0000256" key="3">
    <source>
        <dbReference type="SAM" id="MobiDB-lite"/>
    </source>
</evidence>
<evidence type="ECO:0000256" key="2">
    <source>
        <dbReference type="ARBA" id="ARBA00022638"/>
    </source>
</evidence>
<gene>
    <name evidence="5" type="ORF">MCOR_6928</name>
</gene>
<dbReference type="Proteomes" id="UP000507470">
    <property type="component" value="Unassembled WGS sequence"/>
</dbReference>
<accession>A0A6J8AEE3</accession>
<keyword evidence="6" id="KW-1185">Reference proteome</keyword>
<dbReference type="AlphaFoldDB" id="A0A6J8AEE3"/>
<dbReference type="GO" id="GO:0031640">
    <property type="term" value="P:killing of cells of another organism"/>
    <property type="evidence" value="ECO:0007669"/>
    <property type="project" value="UniProtKB-KW"/>
</dbReference>
<dbReference type="OrthoDB" id="6070259at2759"/>
<evidence type="ECO:0000313" key="5">
    <source>
        <dbReference type="EMBL" id="CAC5366782.1"/>
    </source>
</evidence>
<keyword evidence="4" id="KW-0732">Signal</keyword>
<organism evidence="5 6">
    <name type="scientific">Mytilus coruscus</name>
    <name type="common">Sea mussel</name>
    <dbReference type="NCBI Taxonomy" id="42192"/>
    <lineage>
        <taxon>Eukaryota</taxon>
        <taxon>Metazoa</taxon>
        <taxon>Spiralia</taxon>
        <taxon>Lophotrochozoa</taxon>
        <taxon>Mollusca</taxon>
        <taxon>Bivalvia</taxon>
        <taxon>Autobranchia</taxon>
        <taxon>Pteriomorphia</taxon>
        <taxon>Mytilida</taxon>
        <taxon>Mytiloidea</taxon>
        <taxon>Mytilidae</taxon>
        <taxon>Mytilinae</taxon>
        <taxon>Mytilus</taxon>
    </lineage>
</organism>
<evidence type="ECO:0000313" key="6">
    <source>
        <dbReference type="Proteomes" id="UP000507470"/>
    </source>
</evidence>
<feature type="compositionally biased region" description="Basic residues" evidence="3">
    <location>
        <begin position="97"/>
        <end position="107"/>
    </location>
</feature>